<keyword evidence="3" id="KW-0547">Nucleotide-binding</keyword>
<evidence type="ECO:0000313" key="6">
    <source>
        <dbReference type="EMBL" id="SFB78241.1"/>
    </source>
</evidence>
<dbReference type="Proteomes" id="UP000199058">
    <property type="component" value="Unassembled WGS sequence"/>
</dbReference>
<dbReference type="InterPro" id="IPR017871">
    <property type="entry name" value="ABC_transporter-like_CS"/>
</dbReference>
<dbReference type="EMBL" id="FOLH01000001">
    <property type="protein sequence ID" value="SFB78241.1"/>
    <property type="molecule type" value="Genomic_DNA"/>
</dbReference>
<gene>
    <name evidence="6" type="ORF">SAMN05660443_0089</name>
</gene>
<dbReference type="Gene3D" id="3.40.50.300">
    <property type="entry name" value="P-loop containing nucleotide triphosphate hydrolases"/>
    <property type="match status" value="1"/>
</dbReference>
<dbReference type="GO" id="GO:0005886">
    <property type="term" value="C:plasma membrane"/>
    <property type="evidence" value="ECO:0007669"/>
    <property type="project" value="UniProtKB-SubCell"/>
</dbReference>
<dbReference type="PROSITE" id="PS00211">
    <property type="entry name" value="ABC_TRANSPORTER_1"/>
    <property type="match status" value="1"/>
</dbReference>
<dbReference type="InterPro" id="IPR003439">
    <property type="entry name" value="ABC_transporter-like_ATP-bd"/>
</dbReference>
<dbReference type="PROSITE" id="PS50893">
    <property type="entry name" value="ABC_TRANSPORTER_2"/>
    <property type="match status" value="1"/>
</dbReference>
<comment type="subcellular location">
    <subcellularLocation>
        <location evidence="1">Cell inner membrane</location>
        <topology evidence="1">Peripheral membrane protein</topology>
    </subcellularLocation>
</comment>
<sequence>MSEIKVSGLHKSFGKVHVLRGLDFEVQKGEGVILLGANGCGKSTLMRSICGLTPTDQGEILIQDQSLQKASRRKVMAMRNKVGVVFQKFNLVGNLSVFQNVLYGALGSSRWGLLGCMGPFASQEKREKVMACLERVSLADKADRKAEELSGGQQQRVAIARMLMQEPEIVLADEPIASLDPKSGQEVMELLWDVVQEQGLTVICTLHQLDIALQYGERFIGMKAGQVDIDARKGAITKAELEGLYRGQVRVDAPENWKGVSELQTSAA</sequence>
<dbReference type="OrthoDB" id="9802264at2"/>
<feature type="domain" description="ABC transporter" evidence="5">
    <location>
        <begin position="4"/>
        <end position="249"/>
    </location>
</feature>
<evidence type="ECO:0000256" key="3">
    <source>
        <dbReference type="ARBA" id="ARBA00022741"/>
    </source>
</evidence>
<dbReference type="SMART" id="SM00382">
    <property type="entry name" value="AAA"/>
    <property type="match status" value="1"/>
</dbReference>
<reference evidence="6 7" key="1">
    <citation type="submission" date="2016-10" db="EMBL/GenBank/DDBJ databases">
        <authorList>
            <person name="de Groot N.N."/>
        </authorList>
    </citation>
    <scope>NUCLEOTIDE SEQUENCE [LARGE SCALE GENOMIC DNA]</scope>
    <source>
        <strain evidence="6 7">DSM 18438</strain>
    </source>
</reference>
<organism evidence="6 7">
    <name type="scientific">Marinospirillum celere</name>
    <dbReference type="NCBI Taxonomy" id="1122252"/>
    <lineage>
        <taxon>Bacteria</taxon>
        <taxon>Pseudomonadati</taxon>
        <taxon>Pseudomonadota</taxon>
        <taxon>Gammaproteobacteria</taxon>
        <taxon>Oceanospirillales</taxon>
        <taxon>Oceanospirillaceae</taxon>
        <taxon>Marinospirillum</taxon>
    </lineage>
</organism>
<proteinExistence type="predicted"/>
<name>A0A1I1DTM8_9GAMM</name>
<evidence type="ECO:0000256" key="4">
    <source>
        <dbReference type="ARBA" id="ARBA00022840"/>
    </source>
</evidence>
<dbReference type="GO" id="GO:0016887">
    <property type="term" value="F:ATP hydrolysis activity"/>
    <property type="evidence" value="ECO:0007669"/>
    <property type="project" value="InterPro"/>
</dbReference>
<keyword evidence="4 6" id="KW-0067">ATP-binding</keyword>
<dbReference type="PANTHER" id="PTHR43166">
    <property type="entry name" value="AMINO ACID IMPORT ATP-BINDING PROTEIN"/>
    <property type="match status" value="1"/>
</dbReference>
<dbReference type="GO" id="GO:0005524">
    <property type="term" value="F:ATP binding"/>
    <property type="evidence" value="ECO:0007669"/>
    <property type="project" value="UniProtKB-KW"/>
</dbReference>
<dbReference type="SUPFAM" id="SSF52540">
    <property type="entry name" value="P-loop containing nucleoside triphosphate hydrolases"/>
    <property type="match status" value="1"/>
</dbReference>
<evidence type="ECO:0000259" key="5">
    <source>
        <dbReference type="PROSITE" id="PS50893"/>
    </source>
</evidence>
<evidence type="ECO:0000256" key="2">
    <source>
        <dbReference type="ARBA" id="ARBA00022448"/>
    </source>
</evidence>
<accession>A0A1I1DTM8</accession>
<evidence type="ECO:0000256" key="1">
    <source>
        <dbReference type="ARBA" id="ARBA00004417"/>
    </source>
</evidence>
<keyword evidence="7" id="KW-1185">Reference proteome</keyword>
<dbReference type="InterPro" id="IPR027417">
    <property type="entry name" value="P-loop_NTPase"/>
</dbReference>
<dbReference type="InterPro" id="IPR003593">
    <property type="entry name" value="AAA+_ATPase"/>
</dbReference>
<dbReference type="STRING" id="1122252.SAMN05660443_0089"/>
<protein>
    <submittedName>
        <fullName evidence="6">Phosphonate transport system ATP-binding protein</fullName>
    </submittedName>
</protein>
<evidence type="ECO:0000313" key="7">
    <source>
        <dbReference type="Proteomes" id="UP000199058"/>
    </source>
</evidence>
<dbReference type="AlphaFoldDB" id="A0A1I1DTM8"/>
<keyword evidence="2" id="KW-0813">Transport</keyword>
<dbReference type="InterPro" id="IPR050086">
    <property type="entry name" value="MetN_ABC_transporter-like"/>
</dbReference>
<dbReference type="RefSeq" id="WP_091957615.1">
    <property type="nucleotide sequence ID" value="NZ_FOLH01000001.1"/>
</dbReference>
<dbReference type="Pfam" id="PF00005">
    <property type="entry name" value="ABC_tran"/>
    <property type="match status" value="1"/>
</dbReference>